<name>A0ABQ5ALE9_9ASTR</name>
<protein>
    <submittedName>
        <fullName evidence="1">Uncharacterized protein</fullName>
    </submittedName>
</protein>
<evidence type="ECO:0000313" key="1">
    <source>
        <dbReference type="EMBL" id="GJT02322.1"/>
    </source>
</evidence>
<reference evidence="1" key="1">
    <citation type="journal article" date="2022" name="Int. J. Mol. Sci.">
        <title>Draft Genome of Tanacetum Coccineum: Genomic Comparison of Closely Related Tanacetum-Family Plants.</title>
        <authorList>
            <person name="Yamashiro T."/>
            <person name="Shiraishi A."/>
            <person name="Nakayama K."/>
            <person name="Satake H."/>
        </authorList>
    </citation>
    <scope>NUCLEOTIDE SEQUENCE</scope>
</reference>
<dbReference type="EMBL" id="BQNB010012340">
    <property type="protein sequence ID" value="GJT02322.1"/>
    <property type="molecule type" value="Genomic_DNA"/>
</dbReference>
<organism evidence="1 2">
    <name type="scientific">Tanacetum coccineum</name>
    <dbReference type="NCBI Taxonomy" id="301880"/>
    <lineage>
        <taxon>Eukaryota</taxon>
        <taxon>Viridiplantae</taxon>
        <taxon>Streptophyta</taxon>
        <taxon>Embryophyta</taxon>
        <taxon>Tracheophyta</taxon>
        <taxon>Spermatophyta</taxon>
        <taxon>Magnoliopsida</taxon>
        <taxon>eudicotyledons</taxon>
        <taxon>Gunneridae</taxon>
        <taxon>Pentapetalae</taxon>
        <taxon>asterids</taxon>
        <taxon>campanulids</taxon>
        <taxon>Asterales</taxon>
        <taxon>Asteraceae</taxon>
        <taxon>Asteroideae</taxon>
        <taxon>Anthemideae</taxon>
        <taxon>Anthemidinae</taxon>
        <taxon>Tanacetum</taxon>
    </lineage>
</organism>
<keyword evidence="2" id="KW-1185">Reference proteome</keyword>
<evidence type="ECO:0000313" key="2">
    <source>
        <dbReference type="Proteomes" id="UP001151760"/>
    </source>
</evidence>
<gene>
    <name evidence="1" type="ORF">Tco_0823491</name>
</gene>
<dbReference type="Proteomes" id="UP001151760">
    <property type="component" value="Unassembled WGS sequence"/>
</dbReference>
<sequence>MVVKSLKSLRAYFFWGTSEDSKKLAWVKWSNILAFLDKEVSAIHGDEACIDIRGCHTNGVWDSIVGLIFHLHLSGIVPLNSILFKVGDSSSIRF</sequence>
<proteinExistence type="predicted"/>
<reference evidence="1" key="2">
    <citation type="submission" date="2022-01" db="EMBL/GenBank/DDBJ databases">
        <authorList>
            <person name="Yamashiro T."/>
            <person name="Shiraishi A."/>
            <person name="Satake H."/>
            <person name="Nakayama K."/>
        </authorList>
    </citation>
    <scope>NUCLEOTIDE SEQUENCE</scope>
</reference>
<accession>A0ABQ5ALE9</accession>
<comment type="caution">
    <text evidence="1">The sequence shown here is derived from an EMBL/GenBank/DDBJ whole genome shotgun (WGS) entry which is preliminary data.</text>
</comment>